<feature type="transmembrane region" description="Helical" evidence="7">
    <location>
        <begin position="466"/>
        <end position="489"/>
    </location>
</feature>
<dbReference type="Proteomes" id="UP000807353">
    <property type="component" value="Unassembled WGS sequence"/>
</dbReference>
<name>A0A9P5YDQ9_9AGAR</name>
<dbReference type="GO" id="GO:0038023">
    <property type="term" value="F:signaling receptor activity"/>
    <property type="evidence" value="ECO:0007669"/>
    <property type="project" value="TreeGrafter"/>
</dbReference>
<feature type="binding site" evidence="5">
    <location>
        <position position="541"/>
    </location>
    <ligand>
        <name>Zn(2+)</name>
        <dbReference type="ChEBI" id="CHEBI:29105"/>
    </ligand>
</feature>
<feature type="transmembrane region" description="Helical" evidence="7">
    <location>
        <begin position="495"/>
        <end position="518"/>
    </location>
</feature>
<feature type="binding site" evidence="5">
    <location>
        <position position="391"/>
    </location>
    <ligand>
        <name>Zn(2+)</name>
        <dbReference type="ChEBI" id="CHEBI:29105"/>
    </ligand>
</feature>
<feature type="region of interest" description="Disordered" evidence="6">
    <location>
        <begin position="1"/>
        <end position="42"/>
    </location>
</feature>
<feature type="transmembrane region" description="Helical" evidence="7">
    <location>
        <begin position="408"/>
        <end position="427"/>
    </location>
</feature>
<dbReference type="GO" id="GO:0046872">
    <property type="term" value="F:metal ion binding"/>
    <property type="evidence" value="ECO:0007669"/>
    <property type="project" value="UniProtKB-KW"/>
</dbReference>
<keyword evidence="5" id="KW-0479">Metal-binding</keyword>
<feature type="compositionally biased region" description="Low complexity" evidence="6">
    <location>
        <begin position="1"/>
        <end position="22"/>
    </location>
</feature>
<keyword evidence="4 7" id="KW-0472">Membrane</keyword>
<dbReference type="AlphaFoldDB" id="A0A9P5YDQ9"/>
<reference evidence="8" key="1">
    <citation type="submission" date="2020-11" db="EMBL/GenBank/DDBJ databases">
        <authorList>
            <consortium name="DOE Joint Genome Institute"/>
            <person name="Ahrendt S."/>
            <person name="Riley R."/>
            <person name="Andreopoulos W."/>
            <person name="Labutti K."/>
            <person name="Pangilinan J."/>
            <person name="Ruiz-Duenas F.J."/>
            <person name="Barrasa J.M."/>
            <person name="Sanchez-Garcia M."/>
            <person name="Camarero S."/>
            <person name="Miyauchi S."/>
            <person name="Serrano A."/>
            <person name="Linde D."/>
            <person name="Babiker R."/>
            <person name="Drula E."/>
            <person name="Ayuso-Fernandez I."/>
            <person name="Pacheco R."/>
            <person name="Padilla G."/>
            <person name="Ferreira P."/>
            <person name="Barriuso J."/>
            <person name="Kellner H."/>
            <person name="Castanera R."/>
            <person name="Alfaro M."/>
            <person name="Ramirez L."/>
            <person name="Pisabarro A.G."/>
            <person name="Kuo A."/>
            <person name="Tritt A."/>
            <person name="Lipzen A."/>
            <person name="He G."/>
            <person name="Yan M."/>
            <person name="Ng V."/>
            <person name="Cullen D."/>
            <person name="Martin F."/>
            <person name="Rosso M.-N."/>
            <person name="Henrissat B."/>
            <person name="Hibbett D."/>
            <person name="Martinez A.T."/>
            <person name="Grigoriev I.V."/>
        </authorList>
    </citation>
    <scope>NUCLEOTIDE SEQUENCE</scope>
    <source>
        <strain evidence="8">CBS 247.69</strain>
    </source>
</reference>
<evidence type="ECO:0000256" key="6">
    <source>
        <dbReference type="SAM" id="MobiDB-lite"/>
    </source>
</evidence>
<accession>A0A9P5YDQ9</accession>
<dbReference type="OrthoDB" id="5585746at2759"/>
<evidence type="ECO:0000256" key="1">
    <source>
        <dbReference type="ARBA" id="ARBA00004141"/>
    </source>
</evidence>
<evidence type="ECO:0000313" key="9">
    <source>
        <dbReference type="Proteomes" id="UP000807353"/>
    </source>
</evidence>
<evidence type="ECO:0000256" key="7">
    <source>
        <dbReference type="SAM" id="Phobius"/>
    </source>
</evidence>
<dbReference type="EMBL" id="MU150237">
    <property type="protein sequence ID" value="KAF9467389.1"/>
    <property type="molecule type" value="Genomic_DNA"/>
</dbReference>
<dbReference type="GO" id="GO:0016020">
    <property type="term" value="C:membrane"/>
    <property type="evidence" value="ECO:0007669"/>
    <property type="project" value="UniProtKB-SubCell"/>
</dbReference>
<keyword evidence="2 7" id="KW-0812">Transmembrane</keyword>
<organism evidence="8 9">
    <name type="scientific">Collybia nuda</name>
    <dbReference type="NCBI Taxonomy" id="64659"/>
    <lineage>
        <taxon>Eukaryota</taxon>
        <taxon>Fungi</taxon>
        <taxon>Dikarya</taxon>
        <taxon>Basidiomycota</taxon>
        <taxon>Agaricomycotina</taxon>
        <taxon>Agaricomycetes</taxon>
        <taxon>Agaricomycetidae</taxon>
        <taxon>Agaricales</taxon>
        <taxon>Tricholomatineae</taxon>
        <taxon>Clitocybaceae</taxon>
        <taxon>Collybia</taxon>
    </lineage>
</organism>
<comment type="subcellular location">
    <subcellularLocation>
        <location evidence="1">Membrane</location>
        <topology evidence="1">Multi-pass membrane protein</topology>
    </subcellularLocation>
</comment>
<evidence type="ECO:0000256" key="4">
    <source>
        <dbReference type="ARBA" id="ARBA00023136"/>
    </source>
</evidence>
<dbReference type="GO" id="GO:0006882">
    <property type="term" value="P:intracellular zinc ion homeostasis"/>
    <property type="evidence" value="ECO:0007669"/>
    <property type="project" value="TreeGrafter"/>
</dbReference>
<keyword evidence="9" id="KW-1185">Reference proteome</keyword>
<comment type="caution">
    <text evidence="8">The sequence shown here is derived from an EMBL/GenBank/DDBJ whole genome shotgun (WGS) entry which is preliminary data.</text>
</comment>
<feature type="binding site" evidence="5">
    <location>
        <position position="545"/>
    </location>
    <ligand>
        <name>Zn(2+)</name>
        <dbReference type="ChEBI" id="CHEBI:29105"/>
    </ligand>
</feature>
<dbReference type="PANTHER" id="PTHR20855">
    <property type="entry name" value="ADIPOR/PROGESTIN RECEPTOR-RELATED"/>
    <property type="match status" value="1"/>
</dbReference>
<dbReference type="PANTHER" id="PTHR20855:SF97">
    <property type="entry name" value="ADIPOR-LIKE RECEPTOR IZH3-RELATED"/>
    <property type="match status" value="1"/>
</dbReference>
<feature type="transmembrane region" description="Helical" evidence="7">
    <location>
        <begin position="374"/>
        <end position="396"/>
    </location>
</feature>
<gene>
    <name evidence="8" type="ORF">BDZ94DRAFT_1185849</name>
</gene>
<evidence type="ECO:0000313" key="8">
    <source>
        <dbReference type="EMBL" id="KAF9467389.1"/>
    </source>
</evidence>
<evidence type="ECO:0000256" key="5">
    <source>
        <dbReference type="PIRSR" id="PIRSR604254-1"/>
    </source>
</evidence>
<sequence length="574" mass="64639">MSATATTTTTSATTGHSTVTKSSHLRQRRARRRLSTPSSRQPARLHICQPLPLSLEALDLSSASPTQTLASLRVLVLSYLADLERRLSELESPDLEAWKTMGEMTIEEARQWAQTALEMLEGIRADVCSHLPEFHFADMSVENFVKSHFPDLPDVPGLDEMRAHLPDMPDMRSRLPDMPQLPDMPDMRSHLSDMRTKLDDVRSRFQDLDFKQPLSYIPTLSDRLQNLHSHLSSMELPSGLGVPALAPSMISELMDALLSSELVMDLLSASEVIEEGEDILERAATEVANAVKRSLEGVRLIQYSDLPQQWKNNPFVTHGYRFIPLNRWPLIIMSLFALHNETLNIHTHLIPFLLWGINHIPLINSDHIIDTPELLFMCFALLCLFSSAVWHTMSGCAHRASMDFCARVDYVGIGWLISASVGTVVHYGYQCHPNLRNTFLGFCFCTGLAGNIFPFMDWFNKHEYRFYRIGFFLSLAFSAIAPLTTLAMIHSAKEVFTFVAPIIPSLLSYIIGLIFYAAHFPERILSEKIQRRLDCIGGGSHCIWHCFIVLAVSQHKAAFSSLREGVQCLVPGLH</sequence>
<dbReference type="InterPro" id="IPR004254">
    <property type="entry name" value="AdipoR/HlyIII-related"/>
</dbReference>
<protein>
    <submittedName>
        <fullName evidence="8">Hemolysin-III related-domain-containing protein</fullName>
    </submittedName>
</protein>
<feature type="compositionally biased region" description="Basic residues" evidence="6">
    <location>
        <begin position="23"/>
        <end position="34"/>
    </location>
</feature>
<proteinExistence type="predicted"/>
<evidence type="ECO:0000256" key="3">
    <source>
        <dbReference type="ARBA" id="ARBA00022989"/>
    </source>
</evidence>
<keyword evidence="3 7" id="KW-1133">Transmembrane helix</keyword>
<evidence type="ECO:0000256" key="2">
    <source>
        <dbReference type="ARBA" id="ARBA00022692"/>
    </source>
</evidence>
<keyword evidence="5" id="KW-0862">Zinc</keyword>
<feature type="transmembrane region" description="Helical" evidence="7">
    <location>
        <begin position="439"/>
        <end position="459"/>
    </location>
</feature>
<dbReference type="Pfam" id="PF03006">
    <property type="entry name" value="HlyIII"/>
    <property type="match status" value="1"/>
</dbReference>